<evidence type="ECO:0000313" key="4">
    <source>
        <dbReference type="Proteomes" id="UP001434883"/>
    </source>
</evidence>
<sequence>MMSTDIPYVLKLESHPHTTCWPGQVLYFMAPSFPDKQRWVAVLESVVVGSRGSKDRAETEAVREERALCLVEIKKVKQSLSQSHLPAQPDLNPFIFETVKGCHLFSSGKIDNGLCICAAMPNKITILRYNESLNKFCIRKVTDQRRRSVLLEHSLVCLLTRMAAEVEQMISNGAACLSHLVSVTLICTLGHPKPTLPWPSHLLWGHLLGFILPEQTASHLLQRQPGAESRSAKRSHFLTHVFLHLMVHHACLYYWVPPHSPNKRGPPSYNEHISKRLAANPLAHGDPGTPHRYREARTEFRRDKSPSRPLEREKSPGRMLESRIVGSPGRAIADPRLERSPGRAMADPRMDRSPGRMMDVRRERSPGRFEERQRLHTGSGRTPINPINKVCKVDAS</sequence>
<evidence type="ECO:0000256" key="1">
    <source>
        <dbReference type="SAM" id="MobiDB-lite"/>
    </source>
</evidence>
<gene>
    <name evidence="3" type="ORF">XENOCAPTIV_005799</name>
</gene>
<dbReference type="EMBL" id="JAHRIN010026840">
    <property type="protein sequence ID" value="MEQ2200984.1"/>
    <property type="molecule type" value="Genomic_DNA"/>
</dbReference>
<dbReference type="InterPro" id="IPR001180">
    <property type="entry name" value="CNH_dom"/>
</dbReference>
<reference evidence="3 4" key="1">
    <citation type="submission" date="2021-06" db="EMBL/GenBank/DDBJ databases">
        <authorList>
            <person name="Palmer J.M."/>
        </authorList>
    </citation>
    <scope>NUCLEOTIDE SEQUENCE [LARGE SCALE GENOMIC DNA]</scope>
    <source>
        <strain evidence="3 4">XC_2019</strain>
        <tissue evidence="3">Muscle</tissue>
    </source>
</reference>
<organism evidence="3 4">
    <name type="scientific">Xenoophorus captivus</name>
    <dbReference type="NCBI Taxonomy" id="1517983"/>
    <lineage>
        <taxon>Eukaryota</taxon>
        <taxon>Metazoa</taxon>
        <taxon>Chordata</taxon>
        <taxon>Craniata</taxon>
        <taxon>Vertebrata</taxon>
        <taxon>Euteleostomi</taxon>
        <taxon>Actinopterygii</taxon>
        <taxon>Neopterygii</taxon>
        <taxon>Teleostei</taxon>
        <taxon>Neoteleostei</taxon>
        <taxon>Acanthomorphata</taxon>
        <taxon>Ovalentaria</taxon>
        <taxon>Atherinomorphae</taxon>
        <taxon>Cyprinodontiformes</taxon>
        <taxon>Goodeidae</taxon>
        <taxon>Xenoophorus</taxon>
    </lineage>
</organism>
<evidence type="ECO:0000313" key="3">
    <source>
        <dbReference type="EMBL" id="MEQ2200984.1"/>
    </source>
</evidence>
<dbReference type="Gene3D" id="2.30.29.30">
    <property type="entry name" value="Pleckstrin-homology domain (PH domain)/Phosphotyrosine-binding domain (PTB)"/>
    <property type="match status" value="1"/>
</dbReference>
<dbReference type="InterPro" id="IPR011993">
    <property type="entry name" value="PH-like_dom_sf"/>
</dbReference>
<name>A0ABV0QZ05_9TELE</name>
<feature type="domain" description="PH" evidence="2">
    <location>
        <begin position="1"/>
        <end position="48"/>
    </location>
</feature>
<comment type="caution">
    <text evidence="3">The sequence shown here is derived from an EMBL/GenBank/DDBJ whole genome shotgun (WGS) entry which is preliminary data.</text>
</comment>
<dbReference type="InterPro" id="IPR001849">
    <property type="entry name" value="PH_domain"/>
</dbReference>
<keyword evidence="4" id="KW-1185">Reference proteome</keyword>
<dbReference type="Proteomes" id="UP001434883">
    <property type="component" value="Unassembled WGS sequence"/>
</dbReference>
<dbReference type="Pfam" id="PF00780">
    <property type="entry name" value="CNH"/>
    <property type="match status" value="1"/>
</dbReference>
<feature type="region of interest" description="Disordered" evidence="1">
    <location>
        <begin position="279"/>
        <end position="386"/>
    </location>
</feature>
<feature type="compositionally biased region" description="Basic and acidic residues" evidence="1">
    <location>
        <begin position="333"/>
        <end position="374"/>
    </location>
</feature>
<evidence type="ECO:0000259" key="2">
    <source>
        <dbReference type="PROSITE" id="PS50003"/>
    </source>
</evidence>
<proteinExistence type="predicted"/>
<feature type="compositionally biased region" description="Basic and acidic residues" evidence="1">
    <location>
        <begin position="292"/>
        <end position="316"/>
    </location>
</feature>
<accession>A0ABV0QZ05</accession>
<protein>
    <recommendedName>
        <fullName evidence="2">PH domain-containing protein</fullName>
    </recommendedName>
</protein>
<dbReference type="PROSITE" id="PS50003">
    <property type="entry name" value="PH_DOMAIN"/>
    <property type="match status" value="1"/>
</dbReference>